<evidence type="ECO:0000256" key="1">
    <source>
        <dbReference type="SAM" id="Phobius"/>
    </source>
</evidence>
<evidence type="ECO:0000313" key="2">
    <source>
        <dbReference type="EMBL" id="PPQ39265.1"/>
    </source>
</evidence>
<dbReference type="OrthoDB" id="9799456at2"/>
<keyword evidence="3" id="KW-1185">Reference proteome</keyword>
<gene>
    <name evidence="2" type="ORF">CCS01_01405</name>
</gene>
<feature type="transmembrane region" description="Helical" evidence="1">
    <location>
        <begin position="74"/>
        <end position="94"/>
    </location>
</feature>
<keyword evidence="1" id="KW-1133">Transmembrane helix</keyword>
<dbReference type="EMBL" id="NHRY01000034">
    <property type="protein sequence ID" value="PPQ39265.1"/>
    <property type="molecule type" value="Genomic_DNA"/>
</dbReference>
<sequence length="117" mass="12498">MLTAIGRGLMGRCPACGAARLFNGFLRVTKACARCEAPLGLARADDAPPYFTILITGHIVVPLLYTVDRMGEPPLWLMSAIFIPLTLFLALGLLRPVKGGTVGLMLTLNMLKSDPTA</sequence>
<accession>A0A2S6NNW1</accession>
<dbReference type="Pfam" id="PF06170">
    <property type="entry name" value="DUF983"/>
    <property type="match status" value="1"/>
</dbReference>
<evidence type="ECO:0000313" key="3">
    <source>
        <dbReference type="Proteomes" id="UP000239724"/>
    </source>
</evidence>
<dbReference type="Proteomes" id="UP000239724">
    <property type="component" value="Unassembled WGS sequence"/>
</dbReference>
<name>A0A2S6NNW1_RHOGL</name>
<keyword evidence="1" id="KW-0812">Transmembrane</keyword>
<protein>
    <recommendedName>
        <fullName evidence="4">DUF983 domain-containing protein</fullName>
    </recommendedName>
</protein>
<comment type="caution">
    <text evidence="2">The sequence shown here is derived from an EMBL/GenBank/DDBJ whole genome shotgun (WGS) entry which is preliminary data.</text>
</comment>
<reference evidence="2 3" key="1">
    <citation type="journal article" date="2018" name="Arch. Microbiol.">
        <title>New insights into the metabolic potential of the phototrophic purple bacterium Rhodopila globiformis DSM 161(T) from its draft genome sequence and evidence for a vanadium-dependent nitrogenase.</title>
        <authorList>
            <person name="Imhoff J.F."/>
            <person name="Rahn T."/>
            <person name="Kunzel S."/>
            <person name="Neulinger S.C."/>
        </authorList>
    </citation>
    <scope>NUCLEOTIDE SEQUENCE [LARGE SCALE GENOMIC DNA]</scope>
    <source>
        <strain evidence="2 3">DSM 161</strain>
    </source>
</reference>
<dbReference type="AlphaFoldDB" id="A0A2S6NNW1"/>
<evidence type="ECO:0008006" key="4">
    <source>
        <dbReference type="Google" id="ProtNLM"/>
    </source>
</evidence>
<keyword evidence="1" id="KW-0472">Membrane</keyword>
<dbReference type="InterPro" id="IPR009325">
    <property type="entry name" value="DUF983"/>
</dbReference>
<proteinExistence type="predicted"/>
<organism evidence="2 3">
    <name type="scientific">Rhodopila globiformis</name>
    <name type="common">Rhodopseudomonas globiformis</name>
    <dbReference type="NCBI Taxonomy" id="1071"/>
    <lineage>
        <taxon>Bacteria</taxon>
        <taxon>Pseudomonadati</taxon>
        <taxon>Pseudomonadota</taxon>
        <taxon>Alphaproteobacteria</taxon>
        <taxon>Acetobacterales</taxon>
        <taxon>Acetobacteraceae</taxon>
        <taxon>Rhodopila</taxon>
    </lineage>
</organism>